<proteinExistence type="predicted"/>
<comment type="caution">
    <text evidence="2">The sequence shown here is derived from an EMBL/GenBank/DDBJ whole genome shotgun (WGS) entry which is preliminary data.</text>
</comment>
<evidence type="ECO:0000313" key="2">
    <source>
        <dbReference type="EMBL" id="TNV71481.1"/>
    </source>
</evidence>
<feature type="region of interest" description="Disordered" evidence="1">
    <location>
        <begin position="62"/>
        <end position="82"/>
    </location>
</feature>
<protein>
    <submittedName>
        <fullName evidence="2">Uncharacterized protein</fullName>
    </submittedName>
</protein>
<accession>A0A8J8SV70</accession>
<gene>
    <name evidence="2" type="ORF">FGO68_gene11019</name>
</gene>
<evidence type="ECO:0000256" key="1">
    <source>
        <dbReference type="SAM" id="MobiDB-lite"/>
    </source>
</evidence>
<sequence length="160" mass="18989">MTFHCFATILPEIVLFRLINKPNRQFRKKHLQLAYIYLRSQLPKVFQIELLQLKQTFDCQDKGENNGKTKSEEIPGKRDSQMKSEKLYQNEKYCSLVIYNKLYDLLFFAGQILERTFHKIREPIKQFELVQKAADIKQPQVLKRLFGGQVCPFGQNLYII</sequence>
<dbReference type="AlphaFoldDB" id="A0A8J8SV70"/>
<name>A0A8J8SV70_HALGN</name>
<dbReference type="EMBL" id="RRYP01029776">
    <property type="protein sequence ID" value="TNV71481.1"/>
    <property type="molecule type" value="Genomic_DNA"/>
</dbReference>
<organism evidence="2 3">
    <name type="scientific">Halteria grandinella</name>
    <dbReference type="NCBI Taxonomy" id="5974"/>
    <lineage>
        <taxon>Eukaryota</taxon>
        <taxon>Sar</taxon>
        <taxon>Alveolata</taxon>
        <taxon>Ciliophora</taxon>
        <taxon>Intramacronucleata</taxon>
        <taxon>Spirotrichea</taxon>
        <taxon>Stichotrichia</taxon>
        <taxon>Sporadotrichida</taxon>
        <taxon>Halteriidae</taxon>
        <taxon>Halteria</taxon>
    </lineage>
</organism>
<dbReference type="Proteomes" id="UP000785679">
    <property type="component" value="Unassembled WGS sequence"/>
</dbReference>
<keyword evidence="3" id="KW-1185">Reference proteome</keyword>
<reference evidence="2" key="1">
    <citation type="submission" date="2019-06" db="EMBL/GenBank/DDBJ databases">
        <authorList>
            <person name="Zheng W."/>
        </authorList>
    </citation>
    <scope>NUCLEOTIDE SEQUENCE</scope>
    <source>
        <strain evidence="2">QDHG01</strain>
    </source>
</reference>
<evidence type="ECO:0000313" key="3">
    <source>
        <dbReference type="Proteomes" id="UP000785679"/>
    </source>
</evidence>